<dbReference type="InterPro" id="IPR011010">
    <property type="entry name" value="DNA_brk_join_enz"/>
</dbReference>
<feature type="domain" description="Core-binding (CB)" evidence="6">
    <location>
        <begin position="55"/>
        <end position="136"/>
    </location>
</feature>
<dbReference type="InterPro" id="IPR050090">
    <property type="entry name" value="Tyrosine_recombinase_XerCD"/>
</dbReference>
<evidence type="ECO:0000259" key="5">
    <source>
        <dbReference type="PROSITE" id="PS51898"/>
    </source>
</evidence>
<gene>
    <name evidence="7" type="ORF">AB3X52_10440</name>
</gene>
<dbReference type="InterPro" id="IPR058717">
    <property type="entry name" value="Phage_L5_Integrase_N"/>
</dbReference>
<dbReference type="PROSITE" id="PS51900">
    <property type="entry name" value="CB"/>
    <property type="match status" value="1"/>
</dbReference>
<reference evidence="7 8" key="1">
    <citation type="submission" date="2024-07" db="EMBL/GenBank/DDBJ databases">
        <authorList>
            <person name="Lee S."/>
            <person name="Kang M."/>
        </authorList>
    </citation>
    <scope>NUCLEOTIDE SEQUENCE [LARGE SCALE GENOMIC DNA]</scope>
    <source>
        <strain evidence="7 8">DS6</strain>
    </source>
</reference>
<dbReference type="InterPro" id="IPR002104">
    <property type="entry name" value="Integrase_catalytic"/>
</dbReference>
<comment type="caution">
    <text evidence="7">The sequence shown here is derived from an EMBL/GenBank/DDBJ whole genome shotgun (WGS) entry which is preliminary data.</text>
</comment>
<protein>
    <submittedName>
        <fullName evidence="7">Tyrosine-type recombinase/integrase</fullName>
    </submittedName>
</protein>
<dbReference type="RefSeq" id="WP_367993976.1">
    <property type="nucleotide sequence ID" value="NZ_JBFPJR010000015.1"/>
</dbReference>
<name>A0ABV3SYV7_9ACTN</name>
<evidence type="ECO:0000313" key="8">
    <source>
        <dbReference type="Proteomes" id="UP001556631"/>
    </source>
</evidence>
<dbReference type="InterPro" id="IPR013762">
    <property type="entry name" value="Integrase-like_cat_sf"/>
</dbReference>
<evidence type="ECO:0000256" key="1">
    <source>
        <dbReference type="ARBA" id="ARBA00008857"/>
    </source>
</evidence>
<dbReference type="PROSITE" id="PS51898">
    <property type="entry name" value="TYR_RECOMBINASE"/>
    <property type="match status" value="1"/>
</dbReference>
<dbReference type="SUPFAM" id="SSF56349">
    <property type="entry name" value="DNA breaking-rejoining enzymes"/>
    <property type="match status" value="1"/>
</dbReference>
<dbReference type="InterPro" id="IPR010998">
    <property type="entry name" value="Integrase_recombinase_N"/>
</dbReference>
<dbReference type="InterPro" id="IPR044068">
    <property type="entry name" value="CB"/>
</dbReference>
<dbReference type="Gene3D" id="1.10.443.10">
    <property type="entry name" value="Intergrase catalytic core"/>
    <property type="match status" value="1"/>
</dbReference>
<evidence type="ECO:0000256" key="4">
    <source>
        <dbReference type="PROSITE-ProRule" id="PRU01248"/>
    </source>
</evidence>
<keyword evidence="2 4" id="KW-0238">DNA-binding</keyword>
<proteinExistence type="inferred from homology"/>
<dbReference type="EMBL" id="JBFPJR010000015">
    <property type="protein sequence ID" value="MEX0428038.1"/>
    <property type="molecule type" value="Genomic_DNA"/>
</dbReference>
<organism evidence="7 8">
    <name type="scientific">Nocardioides eburneus</name>
    <dbReference type="NCBI Taxonomy" id="3231482"/>
    <lineage>
        <taxon>Bacteria</taxon>
        <taxon>Bacillati</taxon>
        <taxon>Actinomycetota</taxon>
        <taxon>Actinomycetes</taxon>
        <taxon>Propionibacteriales</taxon>
        <taxon>Nocardioidaceae</taxon>
        <taxon>Nocardioides</taxon>
    </lineage>
</organism>
<keyword evidence="3" id="KW-0233">DNA recombination</keyword>
<dbReference type="PANTHER" id="PTHR30349:SF41">
    <property type="entry name" value="INTEGRASE_RECOMBINASE PROTEIN MJ0367-RELATED"/>
    <property type="match status" value="1"/>
</dbReference>
<evidence type="ECO:0000313" key="7">
    <source>
        <dbReference type="EMBL" id="MEX0428038.1"/>
    </source>
</evidence>
<evidence type="ECO:0000256" key="3">
    <source>
        <dbReference type="ARBA" id="ARBA00023172"/>
    </source>
</evidence>
<dbReference type="Gene3D" id="1.10.150.130">
    <property type="match status" value="1"/>
</dbReference>
<sequence>MSVSKTPNGRFRARLKSGRVNVASKVFDTKREATAWLARERAALVGGVDPRAGKERVRDAVQRWLLIRSTTVAQKTYRADQDVERLTTASVLNLHLSAVSGREVARVFEHLLASGLVESSVVRYRASLSSFFGWCVREKLIATNPVTAVPVPKSSEERTEMNPFTEDELETAYRAWREQNARLADILLILGWTGLRWGEARAMTVGDVMEVPAPGLIVRRSAPEGIATKATKSGRSRRVPIANRVLPIVERLKVGKKPGDLLFTTEAGSRLHRSAVLRTMRWERTGKGRRIHDLRHTAACLWLARGVDVSTVQSWMGHASIATTNLYLHHLGTGADLAGLERLNRAPGATGGPSAGRTGE</sequence>
<dbReference type="Proteomes" id="UP001556631">
    <property type="component" value="Unassembled WGS sequence"/>
</dbReference>
<dbReference type="Pfam" id="PF26003">
    <property type="entry name" value="Integrase_N_phage"/>
    <property type="match status" value="1"/>
</dbReference>
<dbReference type="Pfam" id="PF00589">
    <property type="entry name" value="Phage_integrase"/>
    <property type="match status" value="1"/>
</dbReference>
<comment type="similarity">
    <text evidence="1">Belongs to the 'phage' integrase family.</text>
</comment>
<feature type="domain" description="Tyr recombinase" evidence="5">
    <location>
        <begin position="159"/>
        <end position="342"/>
    </location>
</feature>
<accession>A0ABV3SYV7</accession>
<dbReference type="PANTHER" id="PTHR30349">
    <property type="entry name" value="PHAGE INTEGRASE-RELATED"/>
    <property type="match status" value="1"/>
</dbReference>
<evidence type="ECO:0000259" key="6">
    <source>
        <dbReference type="PROSITE" id="PS51900"/>
    </source>
</evidence>
<evidence type="ECO:0000256" key="2">
    <source>
        <dbReference type="ARBA" id="ARBA00023125"/>
    </source>
</evidence>
<keyword evidence="8" id="KW-1185">Reference proteome</keyword>